<evidence type="ECO:0000256" key="8">
    <source>
        <dbReference type="ARBA" id="ARBA00023316"/>
    </source>
</evidence>
<dbReference type="PROSITE" id="PS52008">
    <property type="entry name" value="GH81"/>
    <property type="match status" value="1"/>
</dbReference>
<dbReference type="GO" id="GO:0052861">
    <property type="term" value="F:endo-1,3(4)-beta-glucanase activity"/>
    <property type="evidence" value="ECO:0007669"/>
    <property type="project" value="InterPro"/>
</dbReference>
<dbReference type="InterPro" id="IPR047569">
    <property type="entry name" value="CBM56"/>
</dbReference>
<evidence type="ECO:0000256" key="3">
    <source>
        <dbReference type="ARBA" id="ARBA00012780"/>
    </source>
</evidence>
<name>A0A918K8X7_9GAMM</name>
<dbReference type="Pfam" id="PF02412">
    <property type="entry name" value="TSP_3"/>
    <property type="match status" value="4"/>
</dbReference>
<keyword evidence="4 11" id="KW-0732">Signal</keyword>
<keyword evidence="5" id="KW-0378">Hydrolase</keyword>
<dbReference type="InterPro" id="IPR040720">
    <property type="entry name" value="GH81_C"/>
</dbReference>
<dbReference type="InterPro" id="IPR003367">
    <property type="entry name" value="Thrombospondin_3-like_rpt"/>
</dbReference>
<dbReference type="GO" id="GO:0030246">
    <property type="term" value="F:carbohydrate binding"/>
    <property type="evidence" value="ECO:0007669"/>
    <property type="project" value="UniProtKB-UniRule"/>
</dbReference>
<dbReference type="GO" id="GO:0042973">
    <property type="term" value="F:glucan endo-1,3-beta-D-glucosidase activity"/>
    <property type="evidence" value="ECO:0007669"/>
    <property type="project" value="UniProtKB-EC"/>
</dbReference>
<feature type="compositionally biased region" description="Acidic residues" evidence="10">
    <location>
        <begin position="964"/>
        <end position="974"/>
    </location>
</feature>
<evidence type="ECO:0000313" key="13">
    <source>
        <dbReference type="EMBL" id="GGX54353.1"/>
    </source>
</evidence>
<dbReference type="PANTHER" id="PTHR31983">
    <property type="entry name" value="ENDO-1,3(4)-BETA-GLUCANASE 1"/>
    <property type="match status" value="1"/>
</dbReference>
<feature type="domain" description="CBM56" evidence="12">
    <location>
        <begin position="1194"/>
        <end position="1288"/>
    </location>
</feature>
<comment type="caution">
    <text evidence="13">The sequence shown here is derived from an EMBL/GenBank/DDBJ whole genome shotgun (WGS) entry which is preliminary data.</text>
</comment>
<protein>
    <recommendedName>
        <fullName evidence="3">glucan endo-1,3-beta-D-glucosidase</fullName>
        <ecNumber evidence="3">3.2.1.39</ecNumber>
    </recommendedName>
</protein>
<evidence type="ECO:0000256" key="2">
    <source>
        <dbReference type="ARBA" id="ARBA00010730"/>
    </source>
</evidence>
<reference evidence="13" key="2">
    <citation type="submission" date="2020-09" db="EMBL/GenBank/DDBJ databases">
        <authorList>
            <person name="Sun Q."/>
            <person name="Kim S."/>
        </authorList>
    </citation>
    <scope>NUCLEOTIDE SEQUENCE</scope>
    <source>
        <strain evidence="13">KCTC 22169</strain>
    </source>
</reference>
<keyword evidence="7" id="KW-0326">Glycosidase</keyword>
<evidence type="ECO:0000256" key="4">
    <source>
        <dbReference type="ARBA" id="ARBA00022729"/>
    </source>
</evidence>
<feature type="region of interest" description="Disordered" evidence="10">
    <location>
        <begin position="830"/>
        <end position="1006"/>
    </location>
</feature>
<dbReference type="InterPro" id="IPR028974">
    <property type="entry name" value="TSP_type-3_rpt"/>
</dbReference>
<dbReference type="Pfam" id="PF22184">
    <property type="entry name" value="CBM_56"/>
    <property type="match status" value="2"/>
</dbReference>
<dbReference type="GO" id="GO:0007155">
    <property type="term" value="P:cell adhesion"/>
    <property type="evidence" value="ECO:0007669"/>
    <property type="project" value="InterPro"/>
</dbReference>
<comment type="catalytic activity">
    <reaction evidence="1">
        <text>Hydrolysis of (1-&gt;3)-beta-D-glucosidic linkages in (1-&gt;3)-beta-D-glucans.</text>
        <dbReference type="EC" id="3.2.1.39"/>
    </reaction>
</comment>
<feature type="compositionally biased region" description="Acidic residues" evidence="10">
    <location>
        <begin position="996"/>
        <end position="1006"/>
    </location>
</feature>
<feature type="signal peptide" evidence="11">
    <location>
        <begin position="1"/>
        <end position="34"/>
    </location>
</feature>
<dbReference type="PROSITE" id="PS52005">
    <property type="entry name" value="CBM56"/>
    <property type="match status" value="2"/>
</dbReference>
<dbReference type="GO" id="GO:0005509">
    <property type="term" value="F:calcium ion binding"/>
    <property type="evidence" value="ECO:0007669"/>
    <property type="project" value="InterPro"/>
</dbReference>
<dbReference type="PANTHER" id="PTHR31983:SF0">
    <property type="entry name" value="GLUCAN ENDO-1,3-BETA-D-GLUCOSIDASE 2"/>
    <property type="match status" value="1"/>
</dbReference>
<keyword evidence="14" id="KW-1185">Reference proteome</keyword>
<dbReference type="EMBL" id="BMXR01000005">
    <property type="protein sequence ID" value="GGX54353.1"/>
    <property type="molecule type" value="Genomic_DNA"/>
</dbReference>
<evidence type="ECO:0000259" key="12">
    <source>
        <dbReference type="PROSITE" id="PS52005"/>
    </source>
</evidence>
<accession>A0A918K8X7</accession>
<feature type="compositionally biased region" description="Acidic residues" evidence="10">
    <location>
        <begin position="833"/>
        <end position="847"/>
    </location>
</feature>
<evidence type="ECO:0000256" key="6">
    <source>
        <dbReference type="ARBA" id="ARBA00023277"/>
    </source>
</evidence>
<keyword evidence="8" id="KW-0961">Cell wall biogenesis/degradation</keyword>
<comment type="similarity">
    <text evidence="2">Belongs to the glycosyl hydrolase 81 family.</text>
</comment>
<keyword evidence="6" id="KW-0119">Carbohydrate metabolism</keyword>
<proteinExistence type="inferred from homology"/>
<evidence type="ECO:0000256" key="7">
    <source>
        <dbReference type="ARBA" id="ARBA00023295"/>
    </source>
</evidence>
<dbReference type="InterPro" id="IPR005200">
    <property type="entry name" value="Endo-beta-glucanase"/>
</dbReference>
<dbReference type="Pfam" id="PF17652">
    <property type="entry name" value="Glyco_hydro81C"/>
    <property type="match status" value="1"/>
</dbReference>
<dbReference type="Gene3D" id="2.70.98.30">
    <property type="entry name" value="Golgi alpha-mannosidase II, domain 4"/>
    <property type="match status" value="1"/>
</dbReference>
<evidence type="ECO:0000256" key="10">
    <source>
        <dbReference type="SAM" id="MobiDB-lite"/>
    </source>
</evidence>
<feature type="compositionally biased region" description="Acidic residues" evidence="10">
    <location>
        <begin position="869"/>
        <end position="880"/>
    </location>
</feature>
<dbReference type="EC" id="3.2.1.39" evidence="3"/>
<evidence type="ECO:0000313" key="14">
    <source>
        <dbReference type="Proteomes" id="UP000626148"/>
    </source>
</evidence>
<evidence type="ECO:0000256" key="5">
    <source>
        <dbReference type="ARBA" id="ARBA00022801"/>
    </source>
</evidence>
<dbReference type="GO" id="GO:0071555">
    <property type="term" value="P:cell wall organization"/>
    <property type="evidence" value="ECO:0007669"/>
    <property type="project" value="UniProtKB-KW"/>
</dbReference>
<reference evidence="13" key="1">
    <citation type="journal article" date="2014" name="Int. J. Syst. Evol. Microbiol.">
        <title>Complete genome sequence of Corynebacterium casei LMG S-19264T (=DSM 44701T), isolated from a smear-ripened cheese.</title>
        <authorList>
            <consortium name="US DOE Joint Genome Institute (JGI-PGF)"/>
            <person name="Walter F."/>
            <person name="Albersmeier A."/>
            <person name="Kalinowski J."/>
            <person name="Ruckert C."/>
        </authorList>
    </citation>
    <scope>NUCLEOTIDE SEQUENCE</scope>
    <source>
        <strain evidence="13">KCTC 22169</strain>
    </source>
</reference>
<evidence type="ECO:0000256" key="1">
    <source>
        <dbReference type="ARBA" id="ARBA00000382"/>
    </source>
</evidence>
<organism evidence="13 14">
    <name type="scientific">Saccharospirillum salsuginis</name>
    <dbReference type="NCBI Taxonomy" id="418750"/>
    <lineage>
        <taxon>Bacteria</taxon>
        <taxon>Pseudomonadati</taxon>
        <taxon>Pseudomonadota</taxon>
        <taxon>Gammaproteobacteria</taxon>
        <taxon>Oceanospirillales</taxon>
        <taxon>Saccharospirillaceae</taxon>
        <taxon>Saccharospirillum</taxon>
    </lineage>
</organism>
<dbReference type="Proteomes" id="UP000626148">
    <property type="component" value="Unassembled WGS sequence"/>
</dbReference>
<sequence>MKHTELVAGRPHRANARGRCLLATLITLSAPTWAADWPTEAIGQGSVSLERVGCQLFDWEQQCRSERSLPQTVYVTDNMTGPIPSNDWASSVIVDQYSKALYAHPLSFMATPEGFEIGNPPETTEPLDYMGETVVRRSHIGQADLVVKPSTFSPPDARADRVTDWTYRIVMGNGTQSMAATIGHGLPFAYFEFEQAEPRIDLKRGTQMEVVQQDGHALQVRVLDPVTGDWNHYGLFAPEGTQWTIGATTISADLPTGRDYFSVAGLPDGLADTFDFYQARAYNFVTDTRVDWQYNEQQGKLYTHYNATLDAKPESTATGTVLALYPHQWRNLDGTALTQQYDSIRGVMKTVAGTGFTTVQDFNGILPSLPELPDANATAQLTQHLTDYYGYGYSLEPKFIQPGVDGSNTGYDTYWLGKNLNRLYGLVSIADMLDDTNPDIAELTDTMFDSLKGQLEYWFDADKSNPDNYFYYDQDWGTLVGYPASYNSDTDLNDHHFHYGYWIQAAAQIALRDPQWAEDSQWGGMVKELIHDIANPARGDSRYPFLRAFDPYEGHSWASGTVPHEENTFEDWSGGNNQEASSEAINAWAGLILWGEATGDTEIRDLGIYLYTQEVEAANSYWFNLYGDLDNPAYGNVDVSRVWGGGYDHSTWWTEDPIQTHGINMLPITGASMYLGKDPAYVQTNFDAIWTEYALWDGDGGIFNKEEVRVRWQDIVSEYLAFTDPDAALERWKDTNLSDDPVNGVDPALGIEFGESRAHTYHHMKTLQLFGQPDFSVRPIGHALGIVFNKNGEKTYVAYNSADTTRTLAFSDGMGIEVAANSLGQGAGFPVDIVEDSDNDGVPDTDDLCPNTPAGTPVDNDGCALPQDSDNDGVNDDQDLCPDTPAGTPVDNDGCALPDSDGDGVSDGQDQCPGTPAGTPVDSTGCALPEDSDNDGVSDGQDLCPGTPAGTPVDSNGCALPQDSDNDGVNDDQDLCPGTLAGTPVDSDGCALPQDSDGDGVNDDQDLCPGTPAGADVDANGCEIVELFGVQHLDSDSAVLFVNTTDWADAHYTINQGGQLNVRMIQQNGRNEWVIDGLSDGDRIDVFYTYLDPDCACVKDSSYTTYYHSVIIEDTDGDGVQDSYDACPGTPAGTEVDSTGCALPEDTDNDGIPDGQDQCPGTPAGPPVDANGCALSDSDGDGVYDNDDLCPGTPAGTPVHDDGCPITDEFGVTTVDTDTALLFVNSDAWADAHYHVNQGGQLNVRMIHQNGRNEWTVDGLQSGDRIDVFFTYYDGDCACVIDSESKTYFH</sequence>
<dbReference type="SUPFAM" id="SSF103647">
    <property type="entry name" value="TSP type-3 repeat"/>
    <property type="match status" value="3"/>
</dbReference>
<dbReference type="GO" id="GO:0000272">
    <property type="term" value="P:polysaccharide catabolic process"/>
    <property type="evidence" value="ECO:0007669"/>
    <property type="project" value="UniProtKB-KW"/>
</dbReference>
<dbReference type="RefSeq" id="WP_189608609.1">
    <property type="nucleotide sequence ID" value="NZ_BMXR01000005.1"/>
</dbReference>
<feature type="domain" description="CBM56" evidence="12">
    <location>
        <begin position="1012"/>
        <end position="1108"/>
    </location>
</feature>
<dbReference type="Gene3D" id="4.10.1080.10">
    <property type="entry name" value="TSP type-3 repeat"/>
    <property type="match status" value="4"/>
</dbReference>
<gene>
    <name evidence="13" type="ORF">GCM10007392_22120</name>
</gene>
<keyword evidence="9" id="KW-0624">Polysaccharide degradation</keyword>
<evidence type="ECO:0000256" key="11">
    <source>
        <dbReference type="SAM" id="SignalP"/>
    </source>
</evidence>
<feature type="chain" id="PRO_5037549514" description="glucan endo-1,3-beta-D-glucosidase" evidence="11">
    <location>
        <begin position="35"/>
        <end position="1290"/>
    </location>
</feature>
<evidence type="ECO:0000256" key="9">
    <source>
        <dbReference type="ARBA" id="ARBA00023326"/>
    </source>
</evidence>